<dbReference type="InterPro" id="IPR029052">
    <property type="entry name" value="Metallo-depent_PP-like"/>
</dbReference>
<dbReference type="GO" id="GO:0016020">
    <property type="term" value="C:membrane"/>
    <property type="evidence" value="ECO:0007669"/>
    <property type="project" value="GOC"/>
</dbReference>
<keyword evidence="1" id="KW-0479">Metal-binding</keyword>
<evidence type="ECO:0008006" key="5">
    <source>
        <dbReference type="Google" id="ProtNLM"/>
    </source>
</evidence>
<sequence>MRNIAALTEGLFQCQPPLGKFAVFGNHDLWTDDAYLQRELKAAGVTVLVNQSTALPAPFDTVYVCGMDDPWTGSPDATETFSNAASSDVLRLLLMHAPDGLLLLGKEKFDVAFAGHTHGGQIALKNGTPILVPHGPLCRKFSYGRHEVPGSGSLLVSRGVGCSTLPVRINADPELLICRLS</sequence>
<dbReference type="GO" id="GO:0009245">
    <property type="term" value="P:lipid A biosynthetic process"/>
    <property type="evidence" value="ECO:0007669"/>
    <property type="project" value="TreeGrafter"/>
</dbReference>
<keyword evidence="4" id="KW-1185">Reference proteome</keyword>
<dbReference type="SUPFAM" id="SSF56300">
    <property type="entry name" value="Metallo-dependent phosphatases"/>
    <property type="match status" value="1"/>
</dbReference>
<evidence type="ECO:0000256" key="1">
    <source>
        <dbReference type="ARBA" id="ARBA00022723"/>
    </source>
</evidence>
<dbReference type="PANTHER" id="PTHR31302:SF31">
    <property type="entry name" value="PHOSPHODIESTERASE YAEI"/>
    <property type="match status" value="1"/>
</dbReference>
<accession>A0A916UC49</accession>
<dbReference type="AlphaFoldDB" id="A0A916UC49"/>
<reference evidence="3" key="1">
    <citation type="journal article" date="2014" name="Int. J. Syst. Evol. Microbiol.">
        <title>Complete genome sequence of Corynebacterium casei LMG S-19264T (=DSM 44701T), isolated from a smear-ripened cheese.</title>
        <authorList>
            <consortium name="US DOE Joint Genome Institute (JGI-PGF)"/>
            <person name="Walter F."/>
            <person name="Albersmeier A."/>
            <person name="Kalinowski J."/>
            <person name="Ruckert C."/>
        </authorList>
    </citation>
    <scope>NUCLEOTIDE SEQUENCE</scope>
    <source>
        <strain evidence="3">CGMCC 1.10998</strain>
    </source>
</reference>
<evidence type="ECO:0000313" key="3">
    <source>
        <dbReference type="EMBL" id="GGC66946.1"/>
    </source>
</evidence>
<dbReference type="Proteomes" id="UP000637423">
    <property type="component" value="Unassembled WGS sequence"/>
</dbReference>
<keyword evidence="2" id="KW-0378">Hydrolase</keyword>
<dbReference type="InterPro" id="IPR051158">
    <property type="entry name" value="Metallophosphoesterase_sf"/>
</dbReference>
<dbReference type="PANTHER" id="PTHR31302">
    <property type="entry name" value="TRANSMEMBRANE PROTEIN WITH METALLOPHOSPHOESTERASE DOMAIN-RELATED"/>
    <property type="match status" value="1"/>
</dbReference>
<dbReference type="RefSeq" id="WP_229750943.1">
    <property type="nucleotide sequence ID" value="NZ_BMED01000001.1"/>
</dbReference>
<dbReference type="Gene3D" id="3.60.21.10">
    <property type="match status" value="1"/>
</dbReference>
<organism evidence="3 4">
    <name type="scientific">Undibacterium terreum</name>
    <dbReference type="NCBI Taxonomy" id="1224302"/>
    <lineage>
        <taxon>Bacteria</taxon>
        <taxon>Pseudomonadati</taxon>
        <taxon>Pseudomonadota</taxon>
        <taxon>Betaproteobacteria</taxon>
        <taxon>Burkholderiales</taxon>
        <taxon>Oxalobacteraceae</taxon>
        <taxon>Undibacterium</taxon>
    </lineage>
</organism>
<dbReference type="EMBL" id="BMED01000001">
    <property type="protein sequence ID" value="GGC66946.1"/>
    <property type="molecule type" value="Genomic_DNA"/>
</dbReference>
<evidence type="ECO:0000313" key="4">
    <source>
        <dbReference type="Proteomes" id="UP000637423"/>
    </source>
</evidence>
<dbReference type="GO" id="GO:0008758">
    <property type="term" value="F:UDP-2,3-diacylglucosamine hydrolase activity"/>
    <property type="evidence" value="ECO:0007669"/>
    <property type="project" value="TreeGrafter"/>
</dbReference>
<name>A0A916UC49_9BURK</name>
<proteinExistence type="predicted"/>
<comment type="caution">
    <text evidence="3">The sequence shown here is derived from an EMBL/GenBank/DDBJ whole genome shotgun (WGS) entry which is preliminary data.</text>
</comment>
<reference evidence="3" key="2">
    <citation type="submission" date="2020-09" db="EMBL/GenBank/DDBJ databases">
        <authorList>
            <person name="Sun Q."/>
            <person name="Zhou Y."/>
        </authorList>
    </citation>
    <scope>NUCLEOTIDE SEQUENCE</scope>
    <source>
        <strain evidence="3">CGMCC 1.10998</strain>
    </source>
</reference>
<dbReference type="GO" id="GO:0046872">
    <property type="term" value="F:metal ion binding"/>
    <property type="evidence" value="ECO:0007669"/>
    <property type="project" value="UniProtKB-KW"/>
</dbReference>
<gene>
    <name evidence="3" type="ORF">GCM10011396_12450</name>
</gene>
<evidence type="ECO:0000256" key="2">
    <source>
        <dbReference type="ARBA" id="ARBA00022801"/>
    </source>
</evidence>
<protein>
    <recommendedName>
        <fullName evidence="5">Phosphodiesterase YaeI</fullName>
    </recommendedName>
</protein>